<dbReference type="Gene3D" id="1.10.3720.10">
    <property type="entry name" value="MetI-like"/>
    <property type="match status" value="1"/>
</dbReference>
<gene>
    <name evidence="9" type="ORF">IDH45_12575</name>
</gene>
<dbReference type="InterPro" id="IPR051393">
    <property type="entry name" value="ABC_transporter_permease"/>
</dbReference>
<dbReference type="PROSITE" id="PS50928">
    <property type="entry name" value="ABC_TM1"/>
    <property type="match status" value="1"/>
</dbReference>
<organism evidence="9 10">
    <name type="scientific">Paenibacillus oceani</name>
    <dbReference type="NCBI Taxonomy" id="2772510"/>
    <lineage>
        <taxon>Bacteria</taxon>
        <taxon>Bacillati</taxon>
        <taxon>Bacillota</taxon>
        <taxon>Bacilli</taxon>
        <taxon>Bacillales</taxon>
        <taxon>Paenibacillaceae</taxon>
        <taxon>Paenibacillus</taxon>
    </lineage>
</organism>
<feature type="transmembrane region" description="Helical" evidence="7">
    <location>
        <begin position="161"/>
        <end position="185"/>
    </location>
</feature>
<keyword evidence="6 7" id="KW-0472">Membrane</keyword>
<feature type="transmembrane region" description="Helical" evidence="7">
    <location>
        <begin position="80"/>
        <end position="101"/>
    </location>
</feature>
<dbReference type="Pfam" id="PF00528">
    <property type="entry name" value="BPD_transp_1"/>
    <property type="match status" value="1"/>
</dbReference>
<dbReference type="InterPro" id="IPR035906">
    <property type="entry name" value="MetI-like_sf"/>
</dbReference>
<evidence type="ECO:0000259" key="8">
    <source>
        <dbReference type="PROSITE" id="PS50928"/>
    </source>
</evidence>
<dbReference type="PANTHER" id="PTHR30193:SF37">
    <property type="entry name" value="INNER MEMBRANE ABC TRANSPORTER PERMEASE PROTEIN YCJO"/>
    <property type="match status" value="1"/>
</dbReference>
<keyword evidence="5 7" id="KW-1133">Transmembrane helix</keyword>
<comment type="caution">
    <text evidence="9">The sequence shown here is derived from an EMBL/GenBank/DDBJ whole genome shotgun (WGS) entry which is preliminary data.</text>
</comment>
<evidence type="ECO:0000256" key="2">
    <source>
        <dbReference type="ARBA" id="ARBA00022448"/>
    </source>
</evidence>
<evidence type="ECO:0000256" key="1">
    <source>
        <dbReference type="ARBA" id="ARBA00004651"/>
    </source>
</evidence>
<dbReference type="GO" id="GO:0005886">
    <property type="term" value="C:plasma membrane"/>
    <property type="evidence" value="ECO:0007669"/>
    <property type="project" value="UniProtKB-SubCell"/>
</dbReference>
<comment type="similarity">
    <text evidence="7">Belongs to the binding-protein-dependent transport system permease family.</text>
</comment>
<sequence length="301" mass="32699">MSGNGKLSRGQGLLGWLFLSPVIVFYAIFFLVPLIFSLFLSFTEWGGFDLTLIEWVGLKNYKALFADGSTFLNPIIKNTFVFAFGTVGLSFFIALFVAYTITRLRFEGFWRTLYFLPTVTTVVAVGNVWLYLYNPTNGLINAVLNKLGVSSIKFLDDPNTALASIIVVGGWLGIGSSVLILTAGLKAISDDYYEAATIEGAGLGAIFSKITLPLLKPSILFVLITSFIGGLQSFTLSLVMTKNGGPGNSTNVGGLEMYNQAFSYGNWGIASAMAFVLFICVFIVTIIQLTVFRRGGVESYT</sequence>
<dbReference type="PANTHER" id="PTHR30193">
    <property type="entry name" value="ABC TRANSPORTER PERMEASE PROTEIN"/>
    <property type="match status" value="1"/>
</dbReference>
<reference evidence="9" key="1">
    <citation type="submission" date="2020-09" db="EMBL/GenBank/DDBJ databases">
        <title>A novel bacterium of genus Paenibacillus, isolated from South China Sea.</title>
        <authorList>
            <person name="Huang H."/>
            <person name="Mo K."/>
            <person name="Hu Y."/>
        </authorList>
    </citation>
    <scope>NUCLEOTIDE SEQUENCE</scope>
    <source>
        <strain evidence="9">IB182363</strain>
    </source>
</reference>
<evidence type="ECO:0000256" key="6">
    <source>
        <dbReference type="ARBA" id="ARBA00023136"/>
    </source>
</evidence>
<keyword evidence="10" id="KW-1185">Reference proteome</keyword>
<dbReference type="SUPFAM" id="SSF161098">
    <property type="entry name" value="MetI-like"/>
    <property type="match status" value="1"/>
</dbReference>
<dbReference type="GO" id="GO:0055085">
    <property type="term" value="P:transmembrane transport"/>
    <property type="evidence" value="ECO:0007669"/>
    <property type="project" value="InterPro"/>
</dbReference>
<dbReference type="InterPro" id="IPR000515">
    <property type="entry name" value="MetI-like"/>
</dbReference>
<feature type="transmembrane region" description="Helical" evidence="7">
    <location>
        <begin position="219"/>
        <end position="240"/>
    </location>
</feature>
<dbReference type="Proteomes" id="UP000639396">
    <property type="component" value="Unassembled WGS sequence"/>
</dbReference>
<keyword evidence="4 7" id="KW-0812">Transmembrane</keyword>
<evidence type="ECO:0000256" key="3">
    <source>
        <dbReference type="ARBA" id="ARBA00022475"/>
    </source>
</evidence>
<evidence type="ECO:0000256" key="4">
    <source>
        <dbReference type="ARBA" id="ARBA00022692"/>
    </source>
</evidence>
<dbReference type="AlphaFoldDB" id="A0A927GZN1"/>
<dbReference type="CDD" id="cd06261">
    <property type="entry name" value="TM_PBP2"/>
    <property type="match status" value="1"/>
</dbReference>
<keyword evidence="2 7" id="KW-0813">Transport</keyword>
<comment type="subcellular location">
    <subcellularLocation>
        <location evidence="1 7">Cell membrane</location>
        <topology evidence="1 7">Multi-pass membrane protein</topology>
    </subcellularLocation>
</comment>
<protein>
    <submittedName>
        <fullName evidence="9">Sugar ABC transporter permease</fullName>
    </submittedName>
</protein>
<feature type="transmembrane region" description="Helical" evidence="7">
    <location>
        <begin position="267"/>
        <end position="292"/>
    </location>
</feature>
<feature type="transmembrane region" description="Helical" evidence="7">
    <location>
        <begin position="113"/>
        <end position="132"/>
    </location>
</feature>
<name>A0A927GZN1_9BACL</name>
<proteinExistence type="inferred from homology"/>
<keyword evidence="3" id="KW-1003">Cell membrane</keyword>
<dbReference type="EMBL" id="JACXJA010000015">
    <property type="protein sequence ID" value="MBD2862820.1"/>
    <property type="molecule type" value="Genomic_DNA"/>
</dbReference>
<evidence type="ECO:0000256" key="7">
    <source>
        <dbReference type="RuleBase" id="RU363032"/>
    </source>
</evidence>
<dbReference type="SUPFAM" id="SSF160964">
    <property type="entry name" value="MalF N-terminal region-like"/>
    <property type="match status" value="1"/>
</dbReference>
<accession>A0A927GZN1</accession>
<dbReference type="RefSeq" id="WP_190928064.1">
    <property type="nucleotide sequence ID" value="NZ_JACXJA010000015.1"/>
</dbReference>
<evidence type="ECO:0000313" key="9">
    <source>
        <dbReference type="EMBL" id="MBD2862820.1"/>
    </source>
</evidence>
<feature type="domain" description="ABC transmembrane type-1" evidence="8">
    <location>
        <begin position="76"/>
        <end position="288"/>
    </location>
</feature>
<evidence type="ECO:0000256" key="5">
    <source>
        <dbReference type="ARBA" id="ARBA00022989"/>
    </source>
</evidence>
<feature type="transmembrane region" description="Helical" evidence="7">
    <location>
        <begin position="12"/>
        <end position="40"/>
    </location>
</feature>
<evidence type="ECO:0000313" key="10">
    <source>
        <dbReference type="Proteomes" id="UP000639396"/>
    </source>
</evidence>